<protein>
    <recommendedName>
        <fullName evidence="3">DUF4292 domain-containing protein</fullName>
    </recommendedName>
</protein>
<organism evidence="1 2">
    <name type="scientific">Wenyingzhuangia gilva</name>
    <dbReference type="NCBI Taxonomy" id="3057677"/>
    <lineage>
        <taxon>Bacteria</taxon>
        <taxon>Pseudomonadati</taxon>
        <taxon>Bacteroidota</taxon>
        <taxon>Flavobacteriia</taxon>
        <taxon>Flavobacteriales</taxon>
        <taxon>Flavobacteriaceae</taxon>
        <taxon>Wenyingzhuangia</taxon>
    </lineage>
</organism>
<dbReference type="Proteomes" id="UP001168642">
    <property type="component" value="Unassembled WGS sequence"/>
</dbReference>
<reference evidence="1" key="1">
    <citation type="submission" date="2023-07" db="EMBL/GenBank/DDBJ databases">
        <title>Wenyingzhuangia sp. chi5 genome sequencing and assembly.</title>
        <authorList>
            <person name="Park S."/>
        </authorList>
    </citation>
    <scope>NUCLEOTIDE SEQUENCE</scope>
    <source>
        <strain evidence="1">Chi5</strain>
    </source>
</reference>
<evidence type="ECO:0008006" key="3">
    <source>
        <dbReference type="Google" id="ProtNLM"/>
    </source>
</evidence>
<proteinExistence type="predicted"/>
<evidence type="ECO:0000313" key="1">
    <source>
        <dbReference type="EMBL" id="MDO3693603.1"/>
    </source>
</evidence>
<dbReference type="EMBL" id="JAUMIT010000001">
    <property type="protein sequence ID" value="MDO3693603.1"/>
    <property type="molecule type" value="Genomic_DNA"/>
</dbReference>
<keyword evidence="2" id="KW-1185">Reference proteome</keyword>
<evidence type="ECO:0000313" key="2">
    <source>
        <dbReference type="Proteomes" id="UP001168642"/>
    </source>
</evidence>
<sequence>MKKLLLLFVTAILLISCEIQEEIYLHNDGSGNINFVIDYGNQLSTMKGFVNNNSKNKINIGKKTDTIIYFKDIINQKKDSIDLLSPEDQKIIHQLKSYSMRMNIDPEKEIGMMAISNQFKDISKMGQFEELMQKASSIDKKNKATKNPIKYNTGFDFKRKKFKRFVIEKKLSEEDENKYQAYVKSSKLFFSGINYKLVYHFDRKIKKVTNKDAIISDDYKTLEISYPMDTLTLNPYLLEFEVTFK</sequence>
<comment type="caution">
    <text evidence="1">The sequence shown here is derived from an EMBL/GenBank/DDBJ whole genome shotgun (WGS) entry which is preliminary data.</text>
</comment>
<dbReference type="RefSeq" id="WP_302882855.1">
    <property type="nucleotide sequence ID" value="NZ_JAUMIT010000001.1"/>
</dbReference>
<accession>A0ABT8VNQ7</accession>
<gene>
    <name evidence="1" type="ORF">QVZ41_01910</name>
</gene>
<dbReference type="PROSITE" id="PS51257">
    <property type="entry name" value="PROKAR_LIPOPROTEIN"/>
    <property type="match status" value="1"/>
</dbReference>
<name>A0ABT8VNQ7_9FLAO</name>